<feature type="region of interest" description="Disordered" evidence="1">
    <location>
        <begin position="1"/>
        <end position="43"/>
    </location>
</feature>
<dbReference type="AlphaFoldDB" id="A0A7J0FHI2"/>
<comment type="caution">
    <text evidence="2">The sequence shown here is derived from an EMBL/GenBank/DDBJ whole genome shotgun (WGS) entry which is preliminary data.</text>
</comment>
<organism evidence="2 3">
    <name type="scientific">Actinidia rufa</name>
    <dbReference type="NCBI Taxonomy" id="165716"/>
    <lineage>
        <taxon>Eukaryota</taxon>
        <taxon>Viridiplantae</taxon>
        <taxon>Streptophyta</taxon>
        <taxon>Embryophyta</taxon>
        <taxon>Tracheophyta</taxon>
        <taxon>Spermatophyta</taxon>
        <taxon>Magnoliopsida</taxon>
        <taxon>eudicotyledons</taxon>
        <taxon>Gunneridae</taxon>
        <taxon>Pentapetalae</taxon>
        <taxon>asterids</taxon>
        <taxon>Ericales</taxon>
        <taxon>Actinidiaceae</taxon>
        <taxon>Actinidia</taxon>
    </lineage>
</organism>
<evidence type="ECO:0000313" key="2">
    <source>
        <dbReference type="EMBL" id="GFY98043.1"/>
    </source>
</evidence>
<dbReference type="Proteomes" id="UP000585474">
    <property type="component" value="Unassembled WGS sequence"/>
</dbReference>
<protein>
    <submittedName>
        <fullName evidence="2">Uncharacterized protein</fullName>
    </submittedName>
</protein>
<sequence length="268" mass="29341">MGARGARKARGACRNHDEEDDGNHQVSVMGGRANAPRGNMGGAPHLILGGTEFMQRVFTTIKQVVKNTVQTMQVPVRMAESRATMTMKAFLQLRPPTFKEEPDSFVVEDWLEQVTKALDTILVTEEDLRVLFASYQFGLPTEGSAAAVTTEGTISHPGTGTITSQGAIYLFSVWSVWSYQLTVHAKAEELGSYRIAINYSVSSGLEGHSSIYISTDFISVQTTNCSSAGSEDTRTGIRYDLSSGTDRGSWTARATIGYLCCMRYFTYI</sequence>
<gene>
    <name evidence="2" type="ORF">Acr_12g0005840</name>
</gene>
<evidence type="ECO:0000256" key="1">
    <source>
        <dbReference type="SAM" id="MobiDB-lite"/>
    </source>
</evidence>
<reference evidence="2 3" key="1">
    <citation type="submission" date="2019-07" db="EMBL/GenBank/DDBJ databases">
        <title>De Novo Assembly of kiwifruit Actinidia rufa.</title>
        <authorList>
            <person name="Sugita-Konishi S."/>
            <person name="Sato K."/>
            <person name="Mori E."/>
            <person name="Abe Y."/>
            <person name="Kisaki G."/>
            <person name="Hamano K."/>
            <person name="Suezawa K."/>
            <person name="Otani M."/>
            <person name="Fukuda T."/>
            <person name="Manabe T."/>
            <person name="Gomi K."/>
            <person name="Tabuchi M."/>
            <person name="Akimitsu K."/>
            <person name="Kataoka I."/>
        </authorList>
    </citation>
    <scope>NUCLEOTIDE SEQUENCE [LARGE SCALE GENOMIC DNA]</scope>
    <source>
        <strain evidence="3">cv. Fuchu</strain>
    </source>
</reference>
<name>A0A7J0FHI2_9ERIC</name>
<dbReference type="OrthoDB" id="2272416at2759"/>
<accession>A0A7J0FHI2</accession>
<feature type="compositionally biased region" description="Basic residues" evidence="1">
    <location>
        <begin position="1"/>
        <end position="13"/>
    </location>
</feature>
<dbReference type="EMBL" id="BJWL01000012">
    <property type="protein sequence ID" value="GFY98043.1"/>
    <property type="molecule type" value="Genomic_DNA"/>
</dbReference>
<proteinExistence type="predicted"/>
<keyword evidence="3" id="KW-1185">Reference proteome</keyword>
<evidence type="ECO:0000313" key="3">
    <source>
        <dbReference type="Proteomes" id="UP000585474"/>
    </source>
</evidence>